<sequence>MEKLVCHIKERSFIAHLAARRMKSTSIAMVIGKTIHLHGVTRKEFLRQPWWVRHEVCHIMQYQELGLIPFLWRYLWECKKVGYYANRFEVAARAAENNTSITSRVVFS</sequence>
<reference evidence="1 3" key="1">
    <citation type="submission" date="2016-11" db="EMBL/GenBank/DDBJ databases">
        <authorList>
            <person name="Jaros S."/>
            <person name="Januszkiewicz K."/>
            <person name="Wedrychowicz H."/>
        </authorList>
    </citation>
    <scope>NUCLEOTIDE SEQUENCE [LARGE SCALE GENOMIC DNA]</scope>
    <source>
        <strain evidence="1 3">DSM 784</strain>
    </source>
</reference>
<name>A0A1K1SFG3_9BACT</name>
<dbReference type="EMBL" id="CP140154">
    <property type="protein sequence ID" value="WQG87878.1"/>
    <property type="molecule type" value="Genomic_DNA"/>
</dbReference>
<accession>A0A1K1SFG3</accession>
<organism evidence="1 3">
    <name type="scientific">Chitinophaga sancti</name>
    <dbReference type="NCBI Taxonomy" id="1004"/>
    <lineage>
        <taxon>Bacteria</taxon>
        <taxon>Pseudomonadati</taxon>
        <taxon>Bacteroidota</taxon>
        <taxon>Chitinophagia</taxon>
        <taxon>Chitinophagales</taxon>
        <taxon>Chitinophagaceae</taxon>
        <taxon>Chitinophaga</taxon>
    </lineage>
</organism>
<proteinExistence type="predicted"/>
<keyword evidence="4" id="KW-1185">Reference proteome</keyword>
<dbReference type="Proteomes" id="UP001326715">
    <property type="component" value="Chromosome"/>
</dbReference>
<protein>
    <submittedName>
        <fullName evidence="2">DUF4157 domain-containing protein</fullName>
    </submittedName>
</protein>
<dbReference type="Proteomes" id="UP000183788">
    <property type="component" value="Unassembled WGS sequence"/>
</dbReference>
<evidence type="ECO:0000313" key="3">
    <source>
        <dbReference type="Proteomes" id="UP000183788"/>
    </source>
</evidence>
<dbReference type="EMBL" id="FPIZ01000021">
    <property type="protein sequence ID" value="SFW82645.1"/>
    <property type="molecule type" value="Genomic_DNA"/>
</dbReference>
<gene>
    <name evidence="1" type="ORF">SAMN05661012_05278</name>
    <name evidence="2" type="ORF">SR876_23405</name>
</gene>
<dbReference type="RefSeq" id="WP_072364287.1">
    <property type="nucleotide sequence ID" value="NZ_CP139972.1"/>
</dbReference>
<evidence type="ECO:0000313" key="2">
    <source>
        <dbReference type="EMBL" id="WQG87878.1"/>
    </source>
</evidence>
<evidence type="ECO:0000313" key="4">
    <source>
        <dbReference type="Proteomes" id="UP001326715"/>
    </source>
</evidence>
<dbReference type="STRING" id="1004.SAMN05661012_05278"/>
<dbReference type="OrthoDB" id="679343at2"/>
<evidence type="ECO:0000313" key="1">
    <source>
        <dbReference type="EMBL" id="SFW82645.1"/>
    </source>
</evidence>
<dbReference type="AlphaFoldDB" id="A0A1K1SFG3"/>
<reference evidence="2 4" key="2">
    <citation type="submission" date="2023-11" db="EMBL/GenBank/DDBJ databases">
        <title>MicrobeMod: A computational toolkit for identifying prokaryotic methylation and restriction-modification with nanopore sequencing.</title>
        <authorList>
            <person name="Crits-Christoph A."/>
            <person name="Kang S.C."/>
            <person name="Lee H."/>
            <person name="Ostrov N."/>
        </authorList>
    </citation>
    <scope>NUCLEOTIDE SEQUENCE [LARGE SCALE GENOMIC DNA]</scope>
    <source>
        <strain evidence="2 4">ATCC 23090</strain>
    </source>
</reference>